<name>A0ABD2APU0_VESSQ</name>
<dbReference type="Proteomes" id="UP001607302">
    <property type="component" value="Unassembled WGS sequence"/>
</dbReference>
<comment type="caution">
    <text evidence="1">The sequence shown here is derived from an EMBL/GenBank/DDBJ whole genome shotgun (WGS) entry which is preliminary data.</text>
</comment>
<evidence type="ECO:0000313" key="1">
    <source>
        <dbReference type="EMBL" id="KAL2722639.1"/>
    </source>
</evidence>
<reference evidence="1 2" key="1">
    <citation type="journal article" date="2024" name="Ann. Entomol. Soc. Am.">
        <title>Genomic analyses of the southern and eastern yellowjacket wasps (Hymenoptera: Vespidae) reveal evolutionary signatures of social life.</title>
        <authorList>
            <person name="Catto M.A."/>
            <person name="Caine P.B."/>
            <person name="Orr S.E."/>
            <person name="Hunt B.G."/>
            <person name="Goodisman M.A.D."/>
        </authorList>
    </citation>
    <scope>NUCLEOTIDE SEQUENCE [LARGE SCALE GENOMIC DNA]</scope>
    <source>
        <strain evidence="1">233</strain>
        <tissue evidence="1">Head and thorax</tissue>
    </source>
</reference>
<dbReference type="EMBL" id="JAUDFV010000141">
    <property type="protein sequence ID" value="KAL2722639.1"/>
    <property type="molecule type" value="Genomic_DNA"/>
</dbReference>
<accession>A0ABD2APU0</accession>
<organism evidence="1 2">
    <name type="scientific">Vespula squamosa</name>
    <name type="common">Southern yellow jacket</name>
    <name type="synonym">Wasp</name>
    <dbReference type="NCBI Taxonomy" id="30214"/>
    <lineage>
        <taxon>Eukaryota</taxon>
        <taxon>Metazoa</taxon>
        <taxon>Ecdysozoa</taxon>
        <taxon>Arthropoda</taxon>
        <taxon>Hexapoda</taxon>
        <taxon>Insecta</taxon>
        <taxon>Pterygota</taxon>
        <taxon>Neoptera</taxon>
        <taxon>Endopterygota</taxon>
        <taxon>Hymenoptera</taxon>
        <taxon>Apocrita</taxon>
        <taxon>Aculeata</taxon>
        <taxon>Vespoidea</taxon>
        <taxon>Vespidae</taxon>
        <taxon>Vespinae</taxon>
        <taxon>Vespula</taxon>
    </lineage>
</organism>
<gene>
    <name evidence="1" type="ORF">V1478_009502</name>
</gene>
<protein>
    <submittedName>
        <fullName evidence="1">Uncharacterized protein</fullName>
    </submittedName>
</protein>
<evidence type="ECO:0000313" key="2">
    <source>
        <dbReference type="Proteomes" id="UP001607302"/>
    </source>
</evidence>
<proteinExistence type="predicted"/>
<sequence length="173" mass="19628">MKELIRGAGSYTTVNGEANCSRTVQLLQRDYSLTLKRKEEEEKEGGKKREKKSATVVLPVRDYIGGFHVLSLTVGQTRLAQIGCHNCIVDLERVQRRELSRRVQRVRSAQAEWCGINKHDESQKKSILNGLKHLSGFHKIDDFWCWKRTVASSVGQSRDEEDVRTQGDAGEGE</sequence>
<dbReference type="AlphaFoldDB" id="A0ABD2APU0"/>
<keyword evidence="2" id="KW-1185">Reference proteome</keyword>